<dbReference type="InterPro" id="IPR008972">
    <property type="entry name" value="Cupredoxin"/>
</dbReference>
<organism evidence="9 10">
    <name type="scientific">Apiospora rasikravindrae</name>
    <dbReference type="NCBI Taxonomy" id="990691"/>
    <lineage>
        <taxon>Eukaryota</taxon>
        <taxon>Fungi</taxon>
        <taxon>Dikarya</taxon>
        <taxon>Ascomycota</taxon>
        <taxon>Pezizomycotina</taxon>
        <taxon>Sordariomycetes</taxon>
        <taxon>Xylariomycetidae</taxon>
        <taxon>Amphisphaeriales</taxon>
        <taxon>Apiosporaceae</taxon>
        <taxon>Apiospora</taxon>
    </lineage>
</organism>
<dbReference type="CDD" id="cd13880">
    <property type="entry name" value="CuRO_2_MaLCC_like"/>
    <property type="match status" value="1"/>
</dbReference>
<dbReference type="InterPro" id="IPR033138">
    <property type="entry name" value="Cu_oxidase_CS"/>
</dbReference>
<keyword evidence="5" id="KW-1133">Transmembrane helix</keyword>
<evidence type="ECO:0000259" key="6">
    <source>
        <dbReference type="Pfam" id="PF00394"/>
    </source>
</evidence>
<name>A0ABR1S2E8_9PEZI</name>
<keyword evidence="4" id="KW-0186">Copper</keyword>
<evidence type="ECO:0000256" key="4">
    <source>
        <dbReference type="ARBA" id="ARBA00023008"/>
    </source>
</evidence>
<dbReference type="PANTHER" id="PTHR11709">
    <property type="entry name" value="MULTI-COPPER OXIDASE"/>
    <property type="match status" value="1"/>
</dbReference>
<dbReference type="EMBL" id="JAQQWK010000011">
    <property type="protein sequence ID" value="KAK8024313.1"/>
    <property type="molecule type" value="Genomic_DNA"/>
</dbReference>
<feature type="transmembrane region" description="Helical" evidence="5">
    <location>
        <begin position="20"/>
        <end position="45"/>
    </location>
</feature>
<dbReference type="PROSITE" id="PS00079">
    <property type="entry name" value="MULTICOPPER_OXIDASE1"/>
    <property type="match status" value="1"/>
</dbReference>
<keyword evidence="5" id="KW-0472">Membrane</keyword>
<dbReference type="Pfam" id="PF00394">
    <property type="entry name" value="Cu-oxidase"/>
    <property type="match status" value="1"/>
</dbReference>
<gene>
    <name evidence="9" type="ORF">PG993_012379</name>
</gene>
<comment type="caution">
    <text evidence="9">The sequence shown here is derived from an EMBL/GenBank/DDBJ whole genome shotgun (WGS) entry which is preliminary data.</text>
</comment>
<evidence type="ECO:0000256" key="2">
    <source>
        <dbReference type="ARBA" id="ARBA00022723"/>
    </source>
</evidence>
<dbReference type="InterPro" id="IPR011707">
    <property type="entry name" value="Cu-oxidase-like_N"/>
</dbReference>
<evidence type="ECO:0000256" key="5">
    <source>
        <dbReference type="SAM" id="Phobius"/>
    </source>
</evidence>
<dbReference type="Pfam" id="PF07731">
    <property type="entry name" value="Cu-oxidase_2"/>
    <property type="match status" value="1"/>
</dbReference>
<dbReference type="InterPro" id="IPR002355">
    <property type="entry name" value="Cu_oxidase_Cu_BS"/>
</dbReference>
<evidence type="ECO:0000256" key="3">
    <source>
        <dbReference type="ARBA" id="ARBA00023002"/>
    </source>
</evidence>
<keyword evidence="5" id="KW-0812">Transmembrane</keyword>
<dbReference type="InterPro" id="IPR011706">
    <property type="entry name" value="Cu-oxidase_C"/>
</dbReference>
<dbReference type="PROSITE" id="PS00080">
    <property type="entry name" value="MULTICOPPER_OXIDASE2"/>
    <property type="match status" value="1"/>
</dbReference>
<evidence type="ECO:0000259" key="8">
    <source>
        <dbReference type="Pfam" id="PF07732"/>
    </source>
</evidence>
<feature type="domain" description="Plastocyanin-like" evidence="7">
    <location>
        <begin position="449"/>
        <end position="569"/>
    </location>
</feature>
<evidence type="ECO:0000256" key="1">
    <source>
        <dbReference type="ARBA" id="ARBA00010609"/>
    </source>
</evidence>
<keyword evidence="3" id="KW-0560">Oxidoreductase</keyword>
<dbReference type="PANTHER" id="PTHR11709:SF71">
    <property type="entry name" value="OXIDOREDUCTASE TPCJ"/>
    <property type="match status" value="1"/>
</dbReference>
<dbReference type="InterPro" id="IPR001117">
    <property type="entry name" value="Cu-oxidase_2nd"/>
</dbReference>
<dbReference type="CDD" id="cd13901">
    <property type="entry name" value="CuRO_3_MaLCC_like"/>
    <property type="match status" value="1"/>
</dbReference>
<comment type="similarity">
    <text evidence="1">Belongs to the multicopper oxidase family.</text>
</comment>
<dbReference type="InterPro" id="IPR045087">
    <property type="entry name" value="Cu-oxidase_fam"/>
</dbReference>
<evidence type="ECO:0000313" key="10">
    <source>
        <dbReference type="Proteomes" id="UP001444661"/>
    </source>
</evidence>
<feature type="domain" description="Plastocyanin-like" evidence="6">
    <location>
        <begin position="218"/>
        <end position="376"/>
    </location>
</feature>
<evidence type="ECO:0000313" key="9">
    <source>
        <dbReference type="EMBL" id="KAK8024313.1"/>
    </source>
</evidence>
<dbReference type="Gene3D" id="2.60.40.420">
    <property type="entry name" value="Cupredoxins - blue copper proteins"/>
    <property type="match status" value="3"/>
</dbReference>
<accession>A0ABR1S2E8</accession>
<dbReference type="SUPFAM" id="SSF49503">
    <property type="entry name" value="Cupredoxins"/>
    <property type="match status" value="3"/>
</dbReference>
<keyword evidence="2" id="KW-0479">Metal-binding</keyword>
<evidence type="ECO:0000259" key="7">
    <source>
        <dbReference type="Pfam" id="PF07731"/>
    </source>
</evidence>
<dbReference type="Proteomes" id="UP001444661">
    <property type="component" value="Unassembled WGS sequence"/>
</dbReference>
<feature type="domain" description="Plastocyanin-like" evidence="8">
    <location>
        <begin position="95"/>
        <end position="207"/>
    </location>
</feature>
<proteinExistence type="inferred from homology"/>
<protein>
    <submittedName>
        <fullName evidence="9">Laccase-2</fullName>
    </submittedName>
</protein>
<keyword evidence="10" id="KW-1185">Reference proteome</keyword>
<reference evidence="9 10" key="1">
    <citation type="submission" date="2023-01" db="EMBL/GenBank/DDBJ databases">
        <title>Analysis of 21 Apiospora genomes using comparative genomics revels a genus with tremendous synthesis potential of carbohydrate active enzymes and secondary metabolites.</title>
        <authorList>
            <person name="Sorensen T."/>
        </authorList>
    </citation>
    <scope>NUCLEOTIDE SEQUENCE [LARGE SCALE GENOMIC DNA]</scope>
    <source>
        <strain evidence="9 10">CBS 33761</strain>
    </source>
</reference>
<sequence>MLEHSHISQIPRNAFGIVRIMALFAHALLVLYVASQAMGVIAAAYTPRMAVRRSEPCENTATSRRCWGEYSIDTDWLEETPRTGNTREYWLTAEETLMAPDGYLRPVMAFNGSIPGPTIEANWGDNVVIHITNKLKNNGTSIHWHGIHQKGSIAHDGVPGVTQCPIVPDSTMTYRFQATQYGTAWYHSHFSLQLAEGLFGPIVIHGPATADYDVDVGPVMIMDWPHVTAWETWETYQHRLALVQPVAANGLINGMNPYDCSKSQDPACVGNKTARYEVSFEMGLKYRFRVIGAQTDGYMKFAIDDHKLTVIAADLVPIRPYQADSIILASGQRYDVIVDADQPVGNYWLRAVYQTACNNNDNENKDNILGIVRYAGADPDSEPTTTVNRAITNSCGDEPAESLVPWVAHEVGGADVRDTLGVGWYYELDLVFKWTLHSQTLVVNWSEPTLLGLYENDLDFPPESNVVSLDTADQWVYWIIQDLGLVNAYHPLHLHGHDFYVLAQGRGAFVPGAVELNTKNPPRRDTVTLNGNGYTVIAFKTDNPGSWLFHCHIAWHASQGLAMQVVERASEVPGLLKDDVADMNGTCRDWAPFYHSPDQVDDMQDDSGI</sequence>
<dbReference type="CDD" id="cd13854">
    <property type="entry name" value="CuRO_1_MaLCC_like"/>
    <property type="match status" value="1"/>
</dbReference>
<dbReference type="Pfam" id="PF07732">
    <property type="entry name" value="Cu-oxidase_3"/>
    <property type="match status" value="1"/>
</dbReference>